<feature type="compositionally biased region" description="Basic and acidic residues" evidence="1">
    <location>
        <begin position="34"/>
        <end position="45"/>
    </location>
</feature>
<protein>
    <submittedName>
        <fullName evidence="5">BMERB domain-containing protein</fullName>
    </submittedName>
</protein>
<dbReference type="PANTHER" id="PTHR23167">
    <property type="entry name" value="CALPONIN HOMOLOGY DOMAIN-CONTAINING PROTEIN DDB_G0272472-RELATED"/>
    <property type="match status" value="1"/>
</dbReference>
<dbReference type="OrthoDB" id="5972258at2759"/>
<dbReference type="PROSITE" id="PS51848">
    <property type="entry name" value="BMERB"/>
    <property type="match status" value="1"/>
</dbReference>
<dbReference type="Proteomes" id="UP000274504">
    <property type="component" value="Unassembled WGS sequence"/>
</dbReference>
<gene>
    <name evidence="3" type="ORF">HDID_LOCUS10769</name>
</gene>
<dbReference type="SMART" id="SM01203">
    <property type="entry name" value="DUF3585"/>
    <property type="match status" value="1"/>
</dbReference>
<feature type="domain" description="BMERB" evidence="2">
    <location>
        <begin position="145"/>
        <end position="299"/>
    </location>
</feature>
<feature type="compositionally biased region" description="Low complexity" evidence="1">
    <location>
        <begin position="140"/>
        <end position="161"/>
    </location>
</feature>
<sequence length="333" mass="36623">ASAKEFAEVSERATASVEVSDTPVDGNDEDHEKEEEKTTDPAEKSKGKKKKQRFNSGSGSASERYEQLLTKARNLLESTKTSDKTDSSVASENADVNAESSAISSEKKESDHSTTGNMKTRKLKISNLKLFSDGMEVHLSPDSSPRKSSSTSASSKPSTPSFINSEATAVAAEQEALDREAPALEHRLRAIMDTGSPEEEVLMRRWFQLVSRRNALVHRAYQLSIMEKESDLERTTALLNAELHELMAKDDNQKTAEDRAREELLLREVVEVVNERNEIVQELDYQEQALVNEVELGLRTDAITQQTFRSTSPASGSGAGGVVSDATRACTIQ</sequence>
<evidence type="ECO:0000313" key="3">
    <source>
        <dbReference type="EMBL" id="VDL63963.1"/>
    </source>
</evidence>
<reference evidence="3 4" key="2">
    <citation type="submission" date="2018-11" db="EMBL/GenBank/DDBJ databases">
        <authorList>
            <consortium name="Pathogen Informatics"/>
        </authorList>
    </citation>
    <scope>NUCLEOTIDE SEQUENCE [LARGE SCALE GENOMIC DNA]</scope>
</reference>
<dbReference type="WBParaSite" id="HDID_0001077101-mRNA-1">
    <property type="protein sequence ID" value="HDID_0001077101-mRNA-1"/>
    <property type="gene ID" value="HDID_0001077101"/>
</dbReference>
<dbReference type="EMBL" id="UYSG01011910">
    <property type="protein sequence ID" value="VDL63963.1"/>
    <property type="molecule type" value="Genomic_DNA"/>
</dbReference>
<evidence type="ECO:0000313" key="4">
    <source>
        <dbReference type="Proteomes" id="UP000274504"/>
    </source>
</evidence>
<proteinExistence type="predicted"/>
<evidence type="ECO:0000313" key="5">
    <source>
        <dbReference type="WBParaSite" id="HDID_0001077101-mRNA-1"/>
    </source>
</evidence>
<feature type="region of interest" description="Disordered" evidence="1">
    <location>
        <begin position="1"/>
        <end position="121"/>
    </location>
</feature>
<reference evidence="5" key="1">
    <citation type="submission" date="2017-02" db="UniProtKB">
        <authorList>
            <consortium name="WormBaseParasite"/>
        </authorList>
    </citation>
    <scope>IDENTIFICATION</scope>
</reference>
<accession>A0A0R3SYC6</accession>
<organism evidence="5">
    <name type="scientific">Hymenolepis diminuta</name>
    <name type="common">Rat tapeworm</name>
    <dbReference type="NCBI Taxonomy" id="6216"/>
    <lineage>
        <taxon>Eukaryota</taxon>
        <taxon>Metazoa</taxon>
        <taxon>Spiralia</taxon>
        <taxon>Lophotrochozoa</taxon>
        <taxon>Platyhelminthes</taxon>
        <taxon>Cestoda</taxon>
        <taxon>Eucestoda</taxon>
        <taxon>Cyclophyllidea</taxon>
        <taxon>Hymenolepididae</taxon>
        <taxon>Hymenolepis</taxon>
    </lineage>
</organism>
<dbReference type="InterPro" id="IPR022735">
    <property type="entry name" value="bMERB_dom"/>
</dbReference>
<dbReference type="AlphaFoldDB" id="A0A0R3SYC6"/>
<dbReference type="InterPro" id="IPR050540">
    <property type="entry name" value="F-actin_Monoox_Mical"/>
</dbReference>
<evidence type="ECO:0000256" key="1">
    <source>
        <dbReference type="SAM" id="MobiDB-lite"/>
    </source>
</evidence>
<feature type="region of interest" description="Disordered" evidence="1">
    <location>
        <begin position="136"/>
        <end position="162"/>
    </location>
</feature>
<name>A0A0R3SYC6_HYMDI</name>
<evidence type="ECO:0000259" key="2">
    <source>
        <dbReference type="PROSITE" id="PS51848"/>
    </source>
</evidence>
<dbReference type="PANTHER" id="PTHR23167:SF46">
    <property type="entry name" value="EPS15 HOMOLOGY DOMAIN CONTAINING PROTEIN-BINDING PROTEIN 1, ISOFORM F"/>
    <property type="match status" value="1"/>
</dbReference>
<feature type="compositionally biased region" description="Basic and acidic residues" evidence="1">
    <location>
        <begin position="1"/>
        <end position="11"/>
    </location>
</feature>
<dbReference type="Pfam" id="PF12130">
    <property type="entry name" value="bMERB_dom"/>
    <property type="match status" value="1"/>
</dbReference>
<dbReference type="STRING" id="6216.A0A0R3SYC6"/>